<evidence type="ECO:0000256" key="1">
    <source>
        <dbReference type="SAM" id="MobiDB-lite"/>
    </source>
</evidence>
<proteinExistence type="predicted"/>
<accession>A0ABQ9W646</accession>
<feature type="region of interest" description="Disordered" evidence="1">
    <location>
        <begin position="1"/>
        <end position="94"/>
    </location>
</feature>
<evidence type="ECO:0000313" key="3">
    <source>
        <dbReference type="Proteomes" id="UP001266305"/>
    </source>
</evidence>
<sequence length="94" mass="10833">GVLEQEVKEEKAALEKPIDLEEERKQSDGEMLEKEEEDEPEEKSEEEIEIIEGQEEHKKSSKSESEDEMKEADESTGSGDGLIKSVRKRRVRKD</sequence>
<reference evidence="2 3" key="1">
    <citation type="submission" date="2023-05" db="EMBL/GenBank/DDBJ databases">
        <title>B98-5 Cell Line De Novo Hybrid Assembly: An Optical Mapping Approach.</title>
        <authorList>
            <person name="Kananen K."/>
            <person name="Auerbach J.A."/>
            <person name="Kautto E."/>
            <person name="Blachly J.S."/>
        </authorList>
    </citation>
    <scope>NUCLEOTIDE SEQUENCE [LARGE SCALE GENOMIC DNA]</scope>
    <source>
        <strain evidence="2">B95-8</strain>
        <tissue evidence="2">Cell line</tissue>
    </source>
</reference>
<feature type="compositionally biased region" description="Acidic residues" evidence="1">
    <location>
        <begin position="33"/>
        <end position="53"/>
    </location>
</feature>
<name>A0ABQ9W646_SAGOE</name>
<evidence type="ECO:0000313" key="2">
    <source>
        <dbReference type="EMBL" id="KAK2116243.1"/>
    </source>
</evidence>
<feature type="compositionally biased region" description="Basic and acidic residues" evidence="1">
    <location>
        <begin position="1"/>
        <end position="32"/>
    </location>
</feature>
<organism evidence="2 3">
    <name type="scientific">Saguinus oedipus</name>
    <name type="common">Cotton-top tamarin</name>
    <name type="synonym">Oedipomidas oedipus</name>
    <dbReference type="NCBI Taxonomy" id="9490"/>
    <lineage>
        <taxon>Eukaryota</taxon>
        <taxon>Metazoa</taxon>
        <taxon>Chordata</taxon>
        <taxon>Craniata</taxon>
        <taxon>Vertebrata</taxon>
        <taxon>Euteleostomi</taxon>
        <taxon>Mammalia</taxon>
        <taxon>Eutheria</taxon>
        <taxon>Euarchontoglires</taxon>
        <taxon>Primates</taxon>
        <taxon>Haplorrhini</taxon>
        <taxon>Platyrrhini</taxon>
        <taxon>Cebidae</taxon>
        <taxon>Callitrichinae</taxon>
        <taxon>Saguinus</taxon>
    </lineage>
</organism>
<comment type="caution">
    <text evidence="2">The sequence shown here is derived from an EMBL/GenBank/DDBJ whole genome shotgun (WGS) entry which is preliminary data.</text>
</comment>
<keyword evidence="3" id="KW-1185">Reference proteome</keyword>
<dbReference type="EMBL" id="JASSZA010000003">
    <property type="protein sequence ID" value="KAK2116243.1"/>
    <property type="molecule type" value="Genomic_DNA"/>
</dbReference>
<feature type="compositionally biased region" description="Basic and acidic residues" evidence="1">
    <location>
        <begin position="54"/>
        <end position="64"/>
    </location>
</feature>
<feature type="compositionally biased region" description="Basic residues" evidence="1">
    <location>
        <begin position="85"/>
        <end position="94"/>
    </location>
</feature>
<dbReference type="Proteomes" id="UP001266305">
    <property type="component" value="Unassembled WGS sequence"/>
</dbReference>
<gene>
    <name evidence="2" type="ORF">P7K49_006869</name>
</gene>
<protein>
    <submittedName>
        <fullName evidence="2">Uncharacterized protein</fullName>
    </submittedName>
</protein>
<feature type="non-terminal residue" evidence="2">
    <location>
        <position position="1"/>
    </location>
</feature>